<proteinExistence type="predicted"/>
<reference evidence="3" key="1">
    <citation type="submission" date="2023-07" db="EMBL/GenBank/DDBJ databases">
        <title>30 novel species of actinomycetes from the DSMZ collection.</title>
        <authorList>
            <person name="Nouioui I."/>
        </authorList>
    </citation>
    <scope>NUCLEOTIDE SEQUENCE [LARGE SCALE GENOMIC DNA]</scope>
    <source>
        <strain evidence="3">DSM 45055</strain>
    </source>
</reference>
<protein>
    <submittedName>
        <fullName evidence="2">HNH endonuclease signature motif containing protein</fullName>
    </submittedName>
</protein>
<evidence type="ECO:0000313" key="3">
    <source>
        <dbReference type="Proteomes" id="UP001183226"/>
    </source>
</evidence>
<sequence>MCPTPGCPELTPGGRCGGCQAKAAQDRPTARQKGYNRRWERTRTAYLHEHPYCECDQCAALPVLLRPLAEHVHHKDGLGPLGPRGHDWDNLQALTHSHHSRETAHDQPGGWHADHY</sequence>
<gene>
    <name evidence="2" type="ORF">RM446_23385</name>
</gene>
<evidence type="ECO:0000256" key="1">
    <source>
        <dbReference type="SAM" id="MobiDB-lite"/>
    </source>
</evidence>
<keyword evidence="3" id="KW-1185">Reference proteome</keyword>
<dbReference type="CDD" id="cd00085">
    <property type="entry name" value="HNHc"/>
    <property type="match status" value="1"/>
</dbReference>
<evidence type="ECO:0000313" key="2">
    <source>
        <dbReference type="EMBL" id="MDT0305077.1"/>
    </source>
</evidence>
<accession>A0ABU2L120</accession>
<keyword evidence="2" id="KW-0255">Endonuclease</keyword>
<feature type="region of interest" description="Disordered" evidence="1">
    <location>
        <begin position="73"/>
        <end position="116"/>
    </location>
</feature>
<organism evidence="2 3">
    <name type="scientific">Streptomonospora wellingtoniae</name>
    <dbReference type="NCBI Taxonomy" id="3075544"/>
    <lineage>
        <taxon>Bacteria</taxon>
        <taxon>Bacillati</taxon>
        <taxon>Actinomycetota</taxon>
        <taxon>Actinomycetes</taxon>
        <taxon>Streptosporangiales</taxon>
        <taxon>Nocardiopsidaceae</taxon>
        <taxon>Streptomonospora</taxon>
    </lineage>
</organism>
<dbReference type="Proteomes" id="UP001183226">
    <property type="component" value="Unassembled WGS sequence"/>
</dbReference>
<keyword evidence="2" id="KW-0378">Hydrolase</keyword>
<dbReference type="EMBL" id="JAVREK010000035">
    <property type="protein sequence ID" value="MDT0305077.1"/>
    <property type="molecule type" value="Genomic_DNA"/>
</dbReference>
<keyword evidence="2" id="KW-0540">Nuclease</keyword>
<comment type="caution">
    <text evidence="2">The sequence shown here is derived from an EMBL/GenBank/DDBJ whole genome shotgun (WGS) entry which is preliminary data.</text>
</comment>
<name>A0ABU2L120_9ACTN</name>
<dbReference type="InterPro" id="IPR003615">
    <property type="entry name" value="HNH_nuc"/>
</dbReference>
<dbReference type="RefSeq" id="WP_311547592.1">
    <property type="nucleotide sequence ID" value="NZ_JAVREK010000035.1"/>
</dbReference>
<dbReference type="GO" id="GO:0004519">
    <property type="term" value="F:endonuclease activity"/>
    <property type="evidence" value="ECO:0007669"/>
    <property type="project" value="UniProtKB-KW"/>
</dbReference>